<accession>A0A0B8NQZ3</accession>
<dbReference type="InterPro" id="IPR027417">
    <property type="entry name" value="P-loop_NTPase"/>
</dbReference>
<dbReference type="Gene3D" id="3.40.50.300">
    <property type="entry name" value="P-loop containing nucleotide triphosphate hydrolases"/>
    <property type="match status" value="1"/>
</dbReference>
<evidence type="ECO:0000313" key="4">
    <source>
        <dbReference type="EMBL" id="GAM56985.1"/>
    </source>
</evidence>
<dbReference type="EC" id="2.7.7.7" evidence="1"/>
<dbReference type="Pfam" id="PF13177">
    <property type="entry name" value="DNA_pol3_delta2"/>
    <property type="match status" value="1"/>
</dbReference>
<dbReference type="PANTHER" id="PTHR11669:SF8">
    <property type="entry name" value="DNA POLYMERASE III SUBUNIT DELTA"/>
    <property type="match status" value="1"/>
</dbReference>
<dbReference type="SUPFAM" id="SSF52540">
    <property type="entry name" value="P-loop containing nucleoside triphosphate hydrolases"/>
    <property type="match status" value="1"/>
</dbReference>
<evidence type="ECO:0000256" key="2">
    <source>
        <dbReference type="ARBA" id="ARBA00022932"/>
    </source>
</evidence>
<keyword evidence="4" id="KW-0808">Transferase</keyword>
<dbReference type="EMBL" id="BBRZ01000042">
    <property type="protein sequence ID" value="GAM56985.1"/>
    <property type="molecule type" value="Genomic_DNA"/>
</dbReference>
<dbReference type="GO" id="GO:0003887">
    <property type="term" value="F:DNA-directed DNA polymerase activity"/>
    <property type="evidence" value="ECO:0007669"/>
    <property type="project" value="UniProtKB-KW"/>
</dbReference>
<evidence type="ECO:0000256" key="3">
    <source>
        <dbReference type="ARBA" id="ARBA00049244"/>
    </source>
</evidence>
<dbReference type="Proteomes" id="UP000031671">
    <property type="component" value="Unassembled WGS sequence"/>
</dbReference>
<gene>
    <name evidence="4" type="ORF">JCM19231_1735</name>
</gene>
<dbReference type="AlphaFoldDB" id="A0A0B8NQZ3"/>
<dbReference type="GO" id="GO:0006261">
    <property type="term" value="P:DNA-templated DNA replication"/>
    <property type="evidence" value="ECO:0007669"/>
    <property type="project" value="TreeGrafter"/>
</dbReference>
<reference evidence="4 5" key="2">
    <citation type="submission" date="2015-01" db="EMBL/GenBank/DDBJ databases">
        <authorList>
            <consortium name="NBRP consortium"/>
            <person name="Sawabe T."/>
            <person name="Meirelles P."/>
            <person name="Feng G."/>
            <person name="Sayaka M."/>
            <person name="Hattori M."/>
            <person name="Ohkuma M."/>
        </authorList>
    </citation>
    <scope>NUCLEOTIDE SEQUENCE [LARGE SCALE GENOMIC DNA]</scope>
    <source>
        <strain evidence="5">JCM 19231</strain>
    </source>
</reference>
<keyword evidence="4" id="KW-0548">Nucleotidyltransferase</keyword>
<evidence type="ECO:0000313" key="5">
    <source>
        <dbReference type="Proteomes" id="UP000031671"/>
    </source>
</evidence>
<proteinExistence type="predicted"/>
<dbReference type="GO" id="GO:0009360">
    <property type="term" value="C:DNA polymerase III complex"/>
    <property type="evidence" value="ECO:0007669"/>
    <property type="project" value="TreeGrafter"/>
</dbReference>
<name>A0A0B8NQZ3_9VIBR</name>
<sequence length="169" mass="18453">MFGISYPWLKPTWEKLTQALEQDTLPSALLVSASQGMGAHEVIDSLAATLLCTNSSNEPCGFCHVCSLVEAGTHPDLHQVSPLEGKSSISVDQIRDCNRYALESSQLNGLRIIVISPAERMTEAAMNALLKTLEQPPEQCVFILSSFEPHSCCRPLNRDANTGILKPRC</sequence>
<organism evidence="4 5">
    <name type="scientific">Vibrio ishigakensis</name>
    <dbReference type="NCBI Taxonomy" id="1481914"/>
    <lineage>
        <taxon>Bacteria</taxon>
        <taxon>Pseudomonadati</taxon>
        <taxon>Pseudomonadota</taxon>
        <taxon>Gammaproteobacteria</taxon>
        <taxon>Vibrionales</taxon>
        <taxon>Vibrionaceae</taxon>
        <taxon>Vibrio</taxon>
    </lineage>
</organism>
<keyword evidence="2" id="KW-0239">DNA-directed DNA polymerase</keyword>
<comment type="catalytic activity">
    <reaction evidence="3">
        <text>DNA(n) + a 2'-deoxyribonucleoside 5'-triphosphate = DNA(n+1) + diphosphate</text>
        <dbReference type="Rhea" id="RHEA:22508"/>
        <dbReference type="Rhea" id="RHEA-COMP:17339"/>
        <dbReference type="Rhea" id="RHEA-COMP:17340"/>
        <dbReference type="ChEBI" id="CHEBI:33019"/>
        <dbReference type="ChEBI" id="CHEBI:61560"/>
        <dbReference type="ChEBI" id="CHEBI:173112"/>
        <dbReference type="EC" id="2.7.7.7"/>
    </reaction>
</comment>
<comment type="caution">
    <text evidence="4">The sequence shown here is derived from an EMBL/GenBank/DDBJ whole genome shotgun (WGS) entry which is preliminary data.</text>
</comment>
<reference evidence="4 5" key="1">
    <citation type="submission" date="2015-01" db="EMBL/GenBank/DDBJ databases">
        <title>Vibrio sp. C1 JCM 19231 whole genome shotgun sequence.</title>
        <authorList>
            <person name="Sawabe T."/>
            <person name="Meirelles P."/>
            <person name="Feng G."/>
            <person name="Sayaka M."/>
            <person name="Hattori M."/>
            <person name="Ohkuma M."/>
        </authorList>
    </citation>
    <scope>NUCLEOTIDE SEQUENCE [LARGE SCALE GENOMIC DNA]</scope>
    <source>
        <strain evidence="5">JCM 19231</strain>
    </source>
</reference>
<keyword evidence="5" id="KW-1185">Reference proteome</keyword>
<protein>
    <recommendedName>
        <fullName evidence="1">DNA-directed DNA polymerase</fullName>
        <ecNumber evidence="1">2.7.7.7</ecNumber>
    </recommendedName>
</protein>
<evidence type="ECO:0000256" key="1">
    <source>
        <dbReference type="ARBA" id="ARBA00012417"/>
    </source>
</evidence>
<dbReference type="InterPro" id="IPR050238">
    <property type="entry name" value="DNA_Rep/Repair_Clamp_Loader"/>
</dbReference>
<dbReference type="PANTHER" id="PTHR11669">
    <property type="entry name" value="REPLICATION FACTOR C / DNA POLYMERASE III GAMMA-TAU SUBUNIT"/>
    <property type="match status" value="1"/>
</dbReference>